<dbReference type="Gene3D" id="1.20.120.1490">
    <property type="match status" value="1"/>
</dbReference>
<reference evidence="3 4" key="1">
    <citation type="submission" date="2019-03" db="EMBL/GenBank/DDBJ databases">
        <title>Genomic Encyclopedia of Type Strains, Phase IV (KMG-IV): sequencing the most valuable type-strain genomes for metagenomic binning, comparative biology and taxonomic classification.</title>
        <authorList>
            <person name="Goeker M."/>
        </authorList>
    </citation>
    <scope>NUCLEOTIDE SEQUENCE [LARGE SCALE GENOMIC DNA]</scope>
    <source>
        <strain evidence="3 4">DSM 18792</strain>
    </source>
</reference>
<keyword evidence="2" id="KW-1133">Transmembrane helix</keyword>
<feature type="compositionally biased region" description="Basic and acidic residues" evidence="1">
    <location>
        <begin position="186"/>
        <end position="205"/>
    </location>
</feature>
<evidence type="ECO:0000256" key="1">
    <source>
        <dbReference type="SAM" id="MobiDB-lite"/>
    </source>
</evidence>
<organism evidence="3 4">
    <name type="scientific">Mariniflexile fucanivorans</name>
    <dbReference type="NCBI Taxonomy" id="264023"/>
    <lineage>
        <taxon>Bacteria</taxon>
        <taxon>Pseudomonadati</taxon>
        <taxon>Bacteroidota</taxon>
        <taxon>Flavobacteriia</taxon>
        <taxon>Flavobacteriales</taxon>
        <taxon>Flavobacteriaceae</taxon>
        <taxon>Mariniflexile</taxon>
    </lineage>
</organism>
<feature type="transmembrane region" description="Helical" evidence="2">
    <location>
        <begin position="6"/>
        <end position="26"/>
    </location>
</feature>
<dbReference type="InterPro" id="IPR012899">
    <property type="entry name" value="LTXXQ"/>
</dbReference>
<dbReference type="GO" id="GO:0042597">
    <property type="term" value="C:periplasmic space"/>
    <property type="evidence" value="ECO:0007669"/>
    <property type="project" value="InterPro"/>
</dbReference>
<name>A0A4R1RFI8_9FLAO</name>
<accession>A0A4R1RFI8</accession>
<dbReference type="Pfam" id="PF07813">
    <property type="entry name" value="LTXXQ"/>
    <property type="match status" value="1"/>
</dbReference>
<evidence type="ECO:0000313" key="4">
    <source>
        <dbReference type="Proteomes" id="UP000295455"/>
    </source>
</evidence>
<keyword evidence="4" id="KW-1185">Reference proteome</keyword>
<gene>
    <name evidence="3" type="ORF">EV196_107137</name>
</gene>
<dbReference type="AlphaFoldDB" id="A0A4R1RFI8"/>
<evidence type="ECO:0000256" key="2">
    <source>
        <dbReference type="SAM" id="Phobius"/>
    </source>
</evidence>
<proteinExistence type="predicted"/>
<evidence type="ECO:0000313" key="3">
    <source>
        <dbReference type="EMBL" id="TCL64430.1"/>
    </source>
</evidence>
<protein>
    <recommendedName>
        <fullName evidence="5">Heavy-metal resistance protein</fullName>
    </recommendedName>
</protein>
<evidence type="ECO:0008006" key="5">
    <source>
        <dbReference type="Google" id="ProtNLM"/>
    </source>
</evidence>
<comment type="caution">
    <text evidence="3">The sequence shown here is derived from an EMBL/GenBank/DDBJ whole genome shotgun (WGS) entry which is preliminary data.</text>
</comment>
<keyword evidence="2" id="KW-0812">Transmembrane</keyword>
<feature type="compositionally biased region" description="Gly residues" evidence="1">
    <location>
        <begin position="148"/>
        <end position="157"/>
    </location>
</feature>
<dbReference type="RefSeq" id="WP_132218503.1">
    <property type="nucleotide sequence ID" value="NZ_OX156936.1"/>
</dbReference>
<dbReference type="Proteomes" id="UP000295455">
    <property type="component" value="Unassembled WGS sequence"/>
</dbReference>
<sequence length="205" mass="22860">MKKNLILYILLVFLVVVNGFFLYNYLFPTVSKINNIGKVNGSPETFIVKALGFDDEQMKQFEEINNGHHESMVKSSEETKVLKDQLGRLIIKENVSDTEIDSILNLLGKKEVAHEKLMFNHLRAIRNICTENQKERFEQIIRDALRGGPKGMGQGEGGPPPPEGMPEGGLPPDNMREGGPPQGGMREGRPRPDGMPEGEPAPRPE</sequence>
<keyword evidence="2" id="KW-0472">Membrane</keyword>
<dbReference type="OrthoDB" id="1202605at2"/>
<dbReference type="EMBL" id="SLUP01000007">
    <property type="protein sequence ID" value="TCL64430.1"/>
    <property type="molecule type" value="Genomic_DNA"/>
</dbReference>
<feature type="region of interest" description="Disordered" evidence="1">
    <location>
        <begin position="146"/>
        <end position="205"/>
    </location>
</feature>